<dbReference type="Proteomes" id="UP000240400">
    <property type="component" value="Unassembled WGS sequence"/>
</dbReference>
<evidence type="ECO:0000313" key="1">
    <source>
        <dbReference type="EMBL" id="PTK58365.1"/>
    </source>
</evidence>
<name>A0A291JHQ9_9STAP</name>
<gene>
    <name evidence="1" type="ORF">BUZ61_09580</name>
</gene>
<dbReference type="EMBL" id="PZHR01000052">
    <property type="protein sequence ID" value="PTK58365.1"/>
    <property type="molecule type" value="Genomic_DNA"/>
</dbReference>
<dbReference type="GeneID" id="66775671"/>
<organism evidence="1 2">
    <name type="scientific">Staphylococcus nepalensis</name>
    <dbReference type="NCBI Taxonomy" id="214473"/>
    <lineage>
        <taxon>Bacteria</taxon>
        <taxon>Bacillati</taxon>
        <taxon>Bacillota</taxon>
        <taxon>Bacilli</taxon>
        <taxon>Bacillales</taxon>
        <taxon>Staphylococcaceae</taxon>
        <taxon>Staphylococcus</taxon>
    </lineage>
</organism>
<sequence length="141" mass="15814">MKKLMYSSILYTILGMLSGLFYREMSKAENFSGYSQLNVTHTHLLVLGTIMFLIFLVIENQLKLTKHHTLFNYFFYVYHVGVLVTVAMQFVNGIAVMKGFSVSPAIAGISGLGHITISIAFILFFVLLNKSINANAHQNKS</sequence>
<dbReference type="Pfam" id="PF11070">
    <property type="entry name" value="DUF2871"/>
    <property type="match status" value="1"/>
</dbReference>
<dbReference type="AlphaFoldDB" id="A0A291JHQ9"/>
<reference evidence="1 2" key="1">
    <citation type="journal article" date="2016" name="Front. Microbiol.">
        <title>Comprehensive Phylogenetic Analysis of Bovine Non-aureus Staphylococci Species Based on Whole-Genome Sequencing.</title>
        <authorList>
            <person name="Naushad S."/>
            <person name="Barkema H.W."/>
            <person name="Luby C."/>
            <person name="Condas L.A."/>
            <person name="Nobrega D.B."/>
            <person name="Carson D.A."/>
            <person name="De Buck J."/>
        </authorList>
    </citation>
    <scope>NUCLEOTIDE SEQUENCE [LARGE SCALE GENOMIC DNA]</scope>
    <source>
        <strain evidence="1 2">SNUC 4337</strain>
    </source>
</reference>
<accession>A0A291JHQ9</accession>
<dbReference type="InterPro" id="IPR021299">
    <property type="entry name" value="DUF2871"/>
</dbReference>
<dbReference type="OrthoDB" id="1644899at2"/>
<dbReference type="RefSeq" id="WP_096808204.1">
    <property type="nucleotide sequence ID" value="NZ_CABIWM010000005.1"/>
</dbReference>
<protein>
    <submittedName>
        <fullName evidence="1">DUF2871 domain-containing protein</fullName>
    </submittedName>
</protein>
<comment type="caution">
    <text evidence="1">The sequence shown here is derived from an EMBL/GenBank/DDBJ whole genome shotgun (WGS) entry which is preliminary data.</text>
</comment>
<evidence type="ECO:0000313" key="2">
    <source>
        <dbReference type="Proteomes" id="UP000240400"/>
    </source>
</evidence>
<proteinExistence type="predicted"/>
<dbReference type="KEGG" id="snl:BJD96_01130"/>